<reference evidence="13 14" key="2">
    <citation type="journal article" date="2013" name="Int. J. Syst. Evol. Microbiol.">
        <title>Methylophaga nitratireducenticrescens sp. nov. and Methylophaga frappieri sp. nov., isolated from the biofilm of the methanol-fed denitrification system treating the seawater at the Montreal Biodome.</title>
        <authorList>
            <person name="Villeneuve C."/>
            <person name="Martineau C."/>
            <person name="Mauffrey F."/>
            <person name="Villemur R."/>
        </authorList>
    </citation>
    <scope>NUCLEOTIDE SEQUENCE [LARGE SCALE GENOMIC DNA]</scope>
    <source>
        <strain evidence="13 14">JAM1</strain>
    </source>
</reference>
<dbReference type="PIRSF" id="PIRSF002888">
    <property type="entry name" value="FliM"/>
    <property type="match status" value="1"/>
</dbReference>
<dbReference type="OrthoDB" id="9806941at2"/>
<organism evidence="13 14">
    <name type="scientific">Methylophaga nitratireducenticrescens</name>
    <dbReference type="NCBI Taxonomy" id="754476"/>
    <lineage>
        <taxon>Bacteria</taxon>
        <taxon>Pseudomonadati</taxon>
        <taxon>Pseudomonadota</taxon>
        <taxon>Gammaproteobacteria</taxon>
        <taxon>Thiotrichales</taxon>
        <taxon>Piscirickettsiaceae</taxon>
        <taxon>Methylophaga</taxon>
    </lineage>
</organism>
<keyword evidence="3 11" id="KW-1003">Cell membrane</keyword>
<dbReference type="GO" id="GO:0005886">
    <property type="term" value="C:plasma membrane"/>
    <property type="evidence" value="ECO:0007669"/>
    <property type="project" value="UniProtKB-SubCell"/>
</dbReference>
<accession>I1XMU3</accession>
<protein>
    <recommendedName>
        <fullName evidence="2 10">Flagellar motor switch protein FliM</fullName>
    </recommendedName>
</protein>
<dbReference type="eggNOG" id="COG1868">
    <property type="taxonomic scope" value="Bacteria"/>
</dbReference>
<keyword evidence="6 11" id="KW-0283">Flagellar rotation</keyword>
<dbReference type="PANTHER" id="PTHR30034:SF3">
    <property type="entry name" value="FLAGELLAR MOTOR SWITCH PROTEIN FLIM"/>
    <property type="match status" value="1"/>
</dbReference>
<keyword evidence="14" id="KW-1185">Reference proteome</keyword>
<dbReference type="GO" id="GO:0050918">
    <property type="term" value="P:positive chemotaxis"/>
    <property type="evidence" value="ECO:0007669"/>
    <property type="project" value="TreeGrafter"/>
</dbReference>
<comment type="similarity">
    <text evidence="1 11">Belongs to the FliM family.</text>
</comment>
<evidence type="ECO:0000256" key="3">
    <source>
        <dbReference type="ARBA" id="ARBA00022475"/>
    </source>
</evidence>
<dbReference type="RefSeq" id="WP_014708073.1">
    <property type="nucleotide sequence ID" value="NC_017857.3"/>
</dbReference>
<keyword evidence="8 11" id="KW-0975">Bacterial flagellum</keyword>
<gene>
    <name evidence="13" type="ordered locus">Q7A_2935</name>
</gene>
<dbReference type="SUPFAM" id="SSF101801">
    <property type="entry name" value="Surface presentation of antigens (SPOA)"/>
    <property type="match status" value="1"/>
</dbReference>
<comment type="function">
    <text evidence="9 11">FliM is one of three proteins (FliG, FliN, FliM) that forms the rotor-mounted switch complex (C ring), located at the base of the basal body. This complex interacts with the CheY and CheZ chemotaxis proteins, in addition to contacting components of the motor that determine the direction of flagellar rotation.</text>
</comment>
<dbReference type="InterPro" id="IPR028976">
    <property type="entry name" value="CheC-like_sf"/>
</dbReference>
<dbReference type="STRING" id="754476.Q7A_2935"/>
<evidence type="ECO:0000256" key="4">
    <source>
        <dbReference type="ARBA" id="ARBA00022500"/>
    </source>
</evidence>
<dbReference type="Gene3D" id="2.30.330.10">
    <property type="entry name" value="SpoA-like"/>
    <property type="match status" value="1"/>
</dbReference>
<evidence type="ECO:0000256" key="1">
    <source>
        <dbReference type="ARBA" id="ARBA00011049"/>
    </source>
</evidence>
<dbReference type="Gene3D" id="3.40.1550.10">
    <property type="entry name" value="CheC-like"/>
    <property type="match status" value="1"/>
</dbReference>
<name>I1XMU3_METNJ</name>
<keyword evidence="13" id="KW-0282">Flagellum</keyword>
<dbReference type="Pfam" id="PF01052">
    <property type="entry name" value="FliMN_C"/>
    <property type="match status" value="1"/>
</dbReference>
<evidence type="ECO:0000313" key="13">
    <source>
        <dbReference type="EMBL" id="AFI85712.1"/>
    </source>
</evidence>
<dbReference type="CDD" id="cd17908">
    <property type="entry name" value="FliM"/>
    <property type="match status" value="1"/>
</dbReference>
<evidence type="ECO:0000256" key="2">
    <source>
        <dbReference type="ARBA" id="ARBA00021898"/>
    </source>
</evidence>
<dbReference type="EMBL" id="CP003390">
    <property type="protein sequence ID" value="AFI85712.1"/>
    <property type="molecule type" value="Genomic_DNA"/>
</dbReference>
<evidence type="ECO:0000256" key="10">
    <source>
        <dbReference type="NCBIfam" id="TIGR01397"/>
    </source>
</evidence>
<evidence type="ECO:0000256" key="6">
    <source>
        <dbReference type="ARBA" id="ARBA00022779"/>
    </source>
</evidence>
<evidence type="ECO:0000256" key="5">
    <source>
        <dbReference type="ARBA" id="ARBA00022519"/>
    </source>
</evidence>
<keyword evidence="13" id="KW-0966">Cell projection</keyword>
<dbReference type="GO" id="GO:0009425">
    <property type="term" value="C:bacterial-type flagellum basal body"/>
    <property type="evidence" value="ECO:0007669"/>
    <property type="project" value="UniProtKB-SubCell"/>
</dbReference>
<dbReference type="Pfam" id="PF02154">
    <property type="entry name" value="FliM"/>
    <property type="match status" value="1"/>
</dbReference>
<dbReference type="PATRIC" id="fig|754476.3.peg.2881"/>
<dbReference type="KEGG" id="mej:Q7A_2935"/>
<dbReference type="NCBIfam" id="TIGR01397">
    <property type="entry name" value="fliM_switch"/>
    <property type="match status" value="1"/>
</dbReference>
<sequence length="340" mass="38320">MAVHDILSQDEVDALLNGLGGDDIQQEKPELDEFGKPRRYDFGNEERIIRGRMPTLEMINERFARYLRINLFNMLRRSAEISVGGVQVMKFSEYVHTLFVPTSLNLIQLQPLRGTGLIVFEPKLVFTILDNYFGGEGRFQARIEGREFTATELRVIRMVLNLCFTDLTEAWSPVMPVQFEFVSHEVNPQFANIVSPSEVVVISTFHIELDGGGGDLHITLPYSMLEPICELLDTGLQSDRSADDGRWAKSMREELMLADVTLSATLAQTKLTLEAVRSLKVGDIIPISMPKTVTTMVENIPIFRASYGEHNEKAALKITSIIEHPKDNTPSYQLTKAKKS</sequence>
<dbReference type="Proteomes" id="UP000009144">
    <property type="component" value="Chromosome"/>
</dbReference>
<proteinExistence type="inferred from homology"/>
<dbReference type="InterPro" id="IPR001689">
    <property type="entry name" value="Flag_FliM"/>
</dbReference>
<dbReference type="GO" id="GO:0003774">
    <property type="term" value="F:cytoskeletal motor activity"/>
    <property type="evidence" value="ECO:0007669"/>
    <property type="project" value="InterPro"/>
</dbReference>
<comment type="subcellular location">
    <subcellularLocation>
        <location evidence="11">Cell inner membrane</location>
        <topology evidence="11">Peripheral membrane protein</topology>
    </subcellularLocation>
    <subcellularLocation>
        <location evidence="11">Bacterial flagellum basal body</location>
    </subcellularLocation>
</comment>
<dbReference type="InterPro" id="IPR001543">
    <property type="entry name" value="FliN-like_C"/>
</dbReference>
<dbReference type="GO" id="GO:0071978">
    <property type="term" value="P:bacterial-type flagellum-dependent swarming motility"/>
    <property type="evidence" value="ECO:0007669"/>
    <property type="project" value="TreeGrafter"/>
</dbReference>
<keyword evidence="4 11" id="KW-0145">Chemotaxis</keyword>
<evidence type="ECO:0000256" key="7">
    <source>
        <dbReference type="ARBA" id="ARBA00023136"/>
    </source>
</evidence>
<dbReference type="PANTHER" id="PTHR30034">
    <property type="entry name" value="FLAGELLAR MOTOR SWITCH PROTEIN FLIM"/>
    <property type="match status" value="1"/>
</dbReference>
<dbReference type="SUPFAM" id="SSF103039">
    <property type="entry name" value="CheC-like"/>
    <property type="match status" value="1"/>
</dbReference>
<keyword evidence="7 11" id="KW-0472">Membrane</keyword>
<dbReference type="AlphaFoldDB" id="I1XMU3"/>
<evidence type="ECO:0000256" key="9">
    <source>
        <dbReference type="ARBA" id="ARBA00025044"/>
    </source>
</evidence>
<evidence type="ECO:0000313" key="14">
    <source>
        <dbReference type="Proteomes" id="UP000009144"/>
    </source>
</evidence>
<evidence type="ECO:0000256" key="11">
    <source>
        <dbReference type="PIRNR" id="PIRNR002888"/>
    </source>
</evidence>
<reference evidence="13 14" key="1">
    <citation type="journal article" date="2012" name="J. Bacteriol.">
        <title>Complete genome sequences of Methylophaga sp. strain JAM1 and Methylophaga sp. strain JAM7.</title>
        <authorList>
            <person name="Villeneuve C."/>
            <person name="Martineau C."/>
            <person name="Mauffrey F."/>
            <person name="Villemur R."/>
        </authorList>
    </citation>
    <scope>NUCLEOTIDE SEQUENCE [LARGE SCALE GENOMIC DNA]</scope>
    <source>
        <strain evidence="13 14">JAM1</strain>
    </source>
</reference>
<evidence type="ECO:0000259" key="12">
    <source>
        <dbReference type="Pfam" id="PF01052"/>
    </source>
</evidence>
<dbReference type="PRINTS" id="PR00955">
    <property type="entry name" value="FLGMOTORFLIM"/>
</dbReference>
<keyword evidence="13" id="KW-0969">Cilium</keyword>
<feature type="domain" description="Flagellar motor switch protein FliN-like C-terminal" evidence="12">
    <location>
        <begin position="253"/>
        <end position="322"/>
    </location>
</feature>
<dbReference type="InterPro" id="IPR036429">
    <property type="entry name" value="SpoA-like_sf"/>
</dbReference>
<dbReference type="HOGENOM" id="CLU_052646_1_2_6"/>
<keyword evidence="5 11" id="KW-0997">Cell inner membrane</keyword>
<evidence type="ECO:0000256" key="8">
    <source>
        <dbReference type="ARBA" id="ARBA00023143"/>
    </source>
</evidence>